<gene>
    <name evidence="7" type="ORF">BDZ85DRAFT_301414</name>
</gene>
<proteinExistence type="predicted"/>
<organism evidence="7 8">
    <name type="scientific">Elsinoe ampelina</name>
    <dbReference type="NCBI Taxonomy" id="302913"/>
    <lineage>
        <taxon>Eukaryota</taxon>
        <taxon>Fungi</taxon>
        <taxon>Dikarya</taxon>
        <taxon>Ascomycota</taxon>
        <taxon>Pezizomycotina</taxon>
        <taxon>Dothideomycetes</taxon>
        <taxon>Dothideomycetidae</taxon>
        <taxon>Myriangiales</taxon>
        <taxon>Elsinoaceae</taxon>
        <taxon>Elsinoe</taxon>
    </lineage>
</organism>
<dbReference type="InterPro" id="IPR055497">
    <property type="entry name" value="DUF7069"/>
</dbReference>
<dbReference type="InterPro" id="IPR053137">
    <property type="entry name" value="NLR-like"/>
</dbReference>
<dbReference type="InterPro" id="IPR035994">
    <property type="entry name" value="Nucleoside_phosphorylase_sf"/>
</dbReference>
<dbReference type="InterPro" id="IPR000845">
    <property type="entry name" value="Nucleoside_phosphorylase_d"/>
</dbReference>
<dbReference type="Gene3D" id="3.40.50.300">
    <property type="entry name" value="P-loop containing nucleotide triphosphate hydrolases"/>
    <property type="match status" value="1"/>
</dbReference>
<dbReference type="PANTHER" id="PTHR46082:SF11">
    <property type="entry name" value="AAA+ ATPASE DOMAIN-CONTAINING PROTEIN-RELATED"/>
    <property type="match status" value="1"/>
</dbReference>
<dbReference type="GO" id="GO:0009116">
    <property type="term" value="P:nucleoside metabolic process"/>
    <property type="evidence" value="ECO:0007669"/>
    <property type="project" value="InterPro"/>
</dbReference>
<dbReference type="PROSITE" id="PS50088">
    <property type="entry name" value="ANK_REPEAT"/>
    <property type="match status" value="1"/>
</dbReference>
<evidence type="ECO:0000256" key="2">
    <source>
        <dbReference type="PROSITE-ProRule" id="PRU00023"/>
    </source>
</evidence>
<dbReference type="Pfam" id="PF23239">
    <property type="entry name" value="DUF7069"/>
    <property type="match status" value="1"/>
</dbReference>
<dbReference type="Gene3D" id="1.25.40.20">
    <property type="entry name" value="Ankyrin repeat-containing domain"/>
    <property type="match status" value="1"/>
</dbReference>
<evidence type="ECO:0000313" key="7">
    <source>
        <dbReference type="EMBL" id="KAF2221291.1"/>
    </source>
</evidence>
<evidence type="ECO:0000313" key="8">
    <source>
        <dbReference type="Proteomes" id="UP000799538"/>
    </source>
</evidence>
<dbReference type="InterPro" id="IPR036770">
    <property type="entry name" value="Ankyrin_rpt-contain_sf"/>
</dbReference>
<name>A0A6A6G697_9PEZI</name>
<evidence type="ECO:0000259" key="6">
    <source>
        <dbReference type="Pfam" id="PF24883"/>
    </source>
</evidence>
<feature type="repeat" description="ANK" evidence="2">
    <location>
        <begin position="971"/>
        <end position="1003"/>
    </location>
</feature>
<dbReference type="EMBL" id="ML992510">
    <property type="protein sequence ID" value="KAF2221291.1"/>
    <property type="molecule type" value="Genomic_DNA"/>
</dbReference>
<feature type="compositionally biased region" description="Acidic residues" evidence="3">
    <location>
        <begin position="31"/>
        <end position="42"/>
    </location>
</feature>
<dbReference type="Pfam" id="PF24883">
    <property type="entry name" value="NPHP3_N"/>
    <property type="match status" value="1"/>
</dbReference>
<evidence type="ECO:0000256" key="1">
    <source>
        <dbReference type="ARBA" id="ARBA00022737"/>
    </source>
</evidence>
<dbReference type="SUPFAM" id="SSF48403">
    <property type="entry name" value="Ankyrin repeat"/>
    <property type="match status" value="1"/>
</dbReference>
<keyword evidence="1" id="KW-0677">Repeat</keyword>
<dbReference type="PROSITE" id="PS50297">
    <property type="entry name" value="ANK_REP_REGION"/>
    <property type="match status" value="1"/>
</dbReference>
<dbReference type="PANTHER" id="PTHR46082">
    <property type="entry name" value="ATP/GTP-BINDING PROTEIN-RELATED"/>
    <property type="match status" value="1"/>
</dbReference>
<dbReference type="Gene3D" id="3.40.50.1580">
    <property type="entry name" value="Nucleoside phosphorylase domain"/>
    <property type="match status" value="1"/>
</dbReference>
<dbReference type="GO" id="GO:0003824">
    <property type="term" value="F:catalytic activity"/>
    <property type="evidence" value="ECO:0007669"/>
    <property type="project" value="InterPro"/>
</dbReference>
<keyword evidence="2" id="KW-0040">ANK repeat</keyword>
<dbReference type="SUPFAM" id="SSF53167">
    <property type="entry name" value="Purine and uridine phosphorylases"/>
    <property type="match status" value="1"/>
</dbReference>
<sequence length="1281" mass="144516">MSERMRVDSLRVRSEGEESSHKRSRSGSFDPESETQECDDEPSVSRPKIKSSFRNDDTGNSSTPKVGRHAPHEYQVGWICALPVELAAAKTMLDEVHEPLEDQEVNDHNTYALGRIGSHNIVIACLSAGRYGTVSAATVAKDMVRTFSTSLRIGLMVGIGGGIPSPTNDIRLGDIVVSQPTGTYGGLVQYDFGKVTAGGHLERTGSLNSPPQPLLTALAHLEAAHLTDDPKFVRYMQQSITRNARTTKTFKMPPRNTDRLFKPQYPHPKDADACTDCLDSWTTTRETRESLEPNVFYGTIASANVLMKDAPSRDLIGKQLGALCCEMEAAGLMQEFPCLVIRGICDYADSHKNKDWQGYAALAAAAYAKELLGFIPVKLSNQRLVSDICALNITLKETQKQRWQMHEEDISRAWDDEAVKCHQAFKTSDYNQFKDINPFREEGTCQWALRHSSFRSWVNDEESGVLWISADPGCGKSVLSRSLVDHDLGASFDSHITVCHYFFKDSPQQNMLGPAFTAVIHQVLSQQPELIEHCMPAWRKNGSSLMAESKSLWNLLVRSCAENAKEPVVCVLDALDECSSRERELLIRRLSSFQKGDFGDLRTKKLKFLVTSRPYADINNEFRRLVDAFPNIHLNGDYESDSICQEIDIVLRSRVEQLARDVDLTDSERAIILERLQSVQNRTYLWLHLTLNSLREQLLRRLQPGRVDFVMVPSSVQEAYERMLSKVEKQHVDIVRQIFAIMLGAERAISVVEMGALIGLSLSDEAERSTSCFISEDWLGKNIRSWCGLFVFINNGFLYLVHQTAKEFLLTMGQPRNLGWKACISEAYANQILTRVLVRLLLCEDPQDLLPTELEDHHFHMAKFLRDNTDYPLLRLFLYASWMWIKHCRAAQTQPVNQLMLEAKSLYDTDRIANRLWSREFIINCVRHSEAANVSRSRFPDRCPVLHLVAVSGQHQLMGNFPGPCVDVGLDGQTPLLFACVVGYAKMVALLLDHGADCTLAEYDGYGLIEIAIEHGNEQVAVLCLRRGLGVSTAPYTEARYGSLLGYAAFCACHTVTDAMVESGIDILQPGLRVQPLVGPIARPYGFGSWQETLKLLLEADKLYVRNVFNCRDYWHEKHEVLVEYLTYLLCYYNSERLHKLAHFFFDTFLGYTTESRDAWFAESLFLLAKRQNLDLGSDYSARDLGVLIEHLLHRDEAKGLTSWSYHCYLQAAEANEDKALMEIFSSLGASDLFHGFDASRLTPEERFQSFQCPHSPGKVTAFPRLLSEAHCNEKRTGRRG</sequence>
<dbReference type="Pfam" id="PF00023">
    <property type="entry name" value="Ank"/>
    <property type="match status" value="1"/>
</dbReference>
<evidence type="ECO:0000259" key="4">
    <source>
        <dbReference type="Pfam" id="PF01048"/>
    </source>
</evidence>
<feature type="region of interest" description="Disordered" evidence="3">
    <location>
        <begin position="1"/>
        <end position="68"/>
    </location>
</feature>
<protein>
    <submittedName>
        <fullName evidence="7">Uncharacterized protein</fullName>
    </submittedName>
</protein>
<dbReference type="InterPro" id="IPR056884">
    <property type="entry name" value="NPHP3-like_N"/>
</dbReference>
<feature type="domain" description="Nucleoside phosphorylase" evidence="4">
    <location>
        <begin position="76"/>
        <end position="356"/>
    </location>
</feature>
<evidence type="ECO:0000259" key="5">
    <source>
        <dbReference type="Pfam" id="PF23239"/>
    </source>
</evidence>
<keyword evidence="8" id="KW-1185">Reference proteome</keyword>
<feature type="domain" description="DUF7069" evidence="5">
    <location>
        <begin position="643"/>
        <end position="695"/>
    </location>
</feature>
<dbReference type="Proteomes" id="UP000799538">
    <property type="component" value="Unassembled WGS sequence"/>
</dbReference>
<dbReference type="InterPro" id="IPR027417">
    <property type="entry name" value="P-loop_NTPase"/>
</dbReference>
<evidence type="ECO:0000256" key="3">
    <source>
        <dbReference type="SAM" id="MobiDB-lite"/>
    </source>
</evidence>
<dbReference type="InterPro" id="IPR002110">
    <property type="entry name" value="Ankyrin_rpt"/>
</dbReference>
<reference evidence="8" key="1">
    <citation type="journal article" date="2020" name="Stud. Mycol.">
        <title>101 Dothideomycetes genomes: A test case for predicting lifestyles and emergence of pathogens.</title>
        <authorList>
            <person name="Haridas S."/>
            <person name="Albert R."/>
            <person name="Binder M."/>
            <person name="Bloem J."/>
            <person name="LaButti K."/>
            <person name="Salamov A."/>
            <person name="Andreopoulos B."/>
            <person name="Baker S."/>
            <person name="Barry K."/>
            <person name="Bills G."/>
            <person name="Bluhm B."/>
            <person name="Cannon C."/>
            <person name="Castanera R."/>
            <person name="Culley D."/>
            <person name="Daum C."/>
            <person name="Ezra D."/>
            <person name="Gonzalez J."/>
            <person name="Henrissat B."/>
            <person name="Kuo A."/>
            <person name="Liang C."/>
            <person name="Lipzen A."/>
            <person name="Lutzoni F."/>
            <person name="Magnuson J."/>
            <person name="Mondo S."/>
            <person name="Nolan M."/>
            <person name="Ohm R."/>
            <person name="Pangilinan J."/>
            <person name="Park H.-J."/>
            <person name="Ramirez L."/>
            <person name="Alfaro M."/>
            <person name="Sun H."/>
            <person name="Tritt A."/>
            <person name="Yoshinaga Y."/>
            <person name="Zwiers L.-H."/>
            <person name="Turgeon B."/>
            <person name="Goodwin S."/>
            <person name="Spatafora J."/>
            <person name="Crous P."/>
            <person name="Grigoriev I."/>
        </authorList>
    </citation>
    <scope>NUCLEOTIDE SEQUENCE [LARGE SCALE GENOMIC DNA]</scope>
    <source>
        <strain evidence="8">CECT 20119</strain>
    </source>
</reference>
<dbReference type="OrthoDB" id="194358at2759"/>
<accession>A0A6A6G697</accession>
<feature type="compositionally biased region" description="Basic and acidic residues" evidence="3">
    <location>
        <begin position="1"/>
        <end position="21"/>
    </location>
</feature>
<feature type="domain" description="Nephrocystin 3-like N-terminal" evidence="6">
    <location>
        <begin position="443"/>
        <end position="613"/>
    </location>
</feature>
<dbReference type="SMART" id="SM00248">
    <property type="entry name" value="ANK"/>
    <property type="match status" value="2"/>
</dbReference>
<dbReference type="Pfam" id="PF01048">
    <property type="entry name" value="PNP_UDP_1"/>
    <property type="match status" value="1"/>
</dbReference>